<dbReference type="Proteomes" id="UP000004302">
    <property type="component" value="Chromosome"/>
</dbReference>
<gene>
    <name evidence="1" type="ORF">NT03LS_3037</name>
</gene>
<organism evidence="1">
    <name type="scientific">Listeria seeligeri FSL N1-067</name>
    <dbReference type="NCBI Taxonomy" id="702453"/>
    <lineage>
        <taxon>Bacteria</taxon>
        <taxon>Bacillati</taxon>
        <taxon>Bacillota</taxon>
        <taxon>Bacilli</taxon>
        <taxon>Bacillales</taxon>
        <taxon>Listeriaceae</taxon>
        <taxon>Listeria</taxon>
    </lineage>
</organism>
<dbReference type="RefSeq" id="WP_003749787.1">
    <property type="nucleotide sequence ID" value="NZ_CM001051.1"/>
</dbReference>
<reference evidence="1" key="1">
    <citation type="journal article" date="2010" name="Microbiol. Resour. Announc.">
        <title>Comparative genomics of the bacterial genus Listeria: Genome evolution is characterized by limited gene acquisition and limited gene loss.</title>
        <authorList>
            <person name="den Bakker H.C."/>
            <person name="Cummings C.A."/>
            <person name="Ferreira V."/>
            <person name="Vatta P."/>
            <person name="Orsi R.H."/>
            <person name="Degoricija L."/>
            <person name="Barker M."/>
            <person name="Petrauskene O."/>
            <person name="Furtado M.R."/>
            <person name="Wiedmann M."/>
        </authorList>
    </citation>
    <scope>NUCLEOTIDE SEQUENCE [LARGE SCALE GENOMIC DNA]</scope>
    <source>
        <strain evidence="1">FSL N1-067</strain>
    </source>
</reference>
<proteinExistence type="predicted"/>
<dbReference type="AlphaFoldDB" id="E3ZTY9"/>
<accession>E3ZTY9</accession>
<dbReference type="HOGENOM" id="CLU_3253638_0_0_9"/>
<comment type="caution">
    <text evidence="1">The sequence shown here is derived from an EMBL/GenBank/DDBJ whole genome shotgun (WGS) entry which is preliminary data.</text>
</comment>
<dbReference type="EMBL" id="ADXJ01001023">
    <property type="protein sequence ID" value="EFR98912.1"/>
    <property type="molecule type" value="Genomic_DNA"/>
</dbReference>
<protein>
    <submittedName>
        <fullName evidence="1">Uncharacterized protein</fullName>
    </submittedName>
</protein>
<dbReference type="PATRIC" id="fig|702453.3.peg.2526"/>
<sequence>MTINTNLDKIKKYLATEFTTYALLLDGEWGIRFKRVKKENIL</sequence>
<evidence type="ECO:0000313" key="1">
    <source>
        <dbReference type="EMBL" id="EFR98912.1"/>
    </source>
</evidence>
<name>E3ZTY9_LISSE</name>